<dbReference type="AlphaFoldDB" id="A0A5C8NNT8"/>
<keyword evidence="2" id="KW-0472">Membrane</keyword>
<comment type="caution">
    <text evidence="4">The sequence shown here is derived from an EMBL/GenBank/DDBJ whole genome shotgun (WGS) entry which is preliminary data.</text>
</comment>
<proteinExistence type="inferred from homology"/>
<dbReference type="SUPFAM" id="SSF117892">
    <property type="entry name" value="Band 7/SPFH domain"/>
    <property type="match status" value="1"/>
</dbReference>
<dbReference type="PANTHER" id="PTHR10264:SF19">
    <property type="entry name" value="AT06885P-RELATED"/>
    <property type="match status" value="1"/>
</dbReference>
<dbReference type="EMBL" id="VDUX01000002">
    <property type="protein sequence ID" value="TXL62143.1"/>
    <property type="molecule type" value="Genomic_DNA"/>
</dbReference>
<dbReference type="InterPro" id="IPR001972">
    <property type="entry name" value="Stomatin_HflK_fam"/>
</dbReference>
<keyword evidence="2" id="KW-1133">Transmembrane helix</keyword>
<name>A0A5C8NNT8_9ACTN</name>
<evidence type="ECO:0000259" key="3">
    <source>
        <dbReference type="SMART" id="SM00244"/>
    </source>
</evidence>
<dbReference type="Pfam" id="PF01145">
    <property type="entry name" value="Band_7"/>
    <property type="match status" value="1"/>
</dbReference>
<dbReference type="Gene3D" id="3.30.479.30">
    <property type="entry name" value="Band 7 domain"/>
    <property type="match status" value="1"/>
</dbReference>
<dbReference type="InterPro" id="IPR043202">
    <property type="entry name" value="Band-7_stomatin-like"/>
</dbReference>
<sequence>MPPASQIRRGAKWGPDPMVRPLLAGDGGDMESPVLVVVVVLAVIVACGYASVRMVPAGSVGVVLRAGRVTRRRRPGPVVVVPGLERIEMVSLRPAPIEPLGVTALTRDAVEVDLAISVLWRVTDPVLAITAEPCARAVTAAAVERGVRHLVATVDLADLLRDRADLLAPLPTVTWPLVEPFGVDVVDVDLLDTEVRVGPELLHLLA</sequence>
<accession>A0A5C8NNT8</accession>
<evidence type="ECO:0000256" key="1">
    <source>
        <dbReference type="ARBA" id="ARBA00008164"/>
    </source>
</evidence>
<dbReference type="PANTHER" id="PTHR10264">
    <property type="entry name" value="BAND 7 PROTEIN-RELATED"/>
    <property type="match status" value="1"/>
</dbReference>
<dbReference type="InterPro" id="IPR036013">
    <property type="entry name" value="Band_7/SPFH_dom_sf"/>
</dbReference>
<feature type="domain" description="Band 7" evidence="3">
    <location>
        <begin position="50"/>
        <end position="197"/>
    </location>
</feature>
<evidence type="ECO:0000256" key="2">
    <source>
        <dbReference type="SAM" id="Phobius"/>
    </source>
</evidence>
<keyword evidence="2" id="KW-0812">Transmembrane</keyword>
<feature type="transmembrane region" description="Helical" evidence="2">
    <location>
        <begin position="34"/>
        <end position="64"/>
    </location>
</feature>
<dbReference type="Proteomes" id="UP000321571">
    <property type="component" value="Unassembled WGS sequence"/>
</dbReference>
<organism evidence="4 5">
    <name type="scientific">Aeromicrobium terrae</name>
    <dbReference type="NCBI Taxonomy" id="2498846"/>
    <lineage>
        <taxon>Bacteria</taxon>
        <taxon>Bacillati</taxon>
        <taxon>Actinomycetota</taxon>
        <taxon>Actinomycetes</taxon>
        <taxon>Propionibacteriales</taxon>
        <taxon>Nocardioidaceae</taxon>
        <taxon>Aeromicrobium</taxon>
    </lineage>
</organism>
<reference evidence="4 5" key="1">
    <citation type="submission" date="2019-06" db="EMBL/GenBank/DDBJ databases">
        <title>Aeromicrobium sp. nov., isolated from a maize field.</title>
        <authorList>
            <person name="Lin S.-Y."/>
            <person name="Tsai C.-F."/>
            <person name="Young C.-C."/>
        </authorList>
    </citation>
    <scope>NUCLEOTIDE SEQUENCE [LARGE SCALE GENOMIC DNA]</scope>
    <source>
        <strain evidence="4 5">CC-CFT486</strain>
    </source>
</reference>
<evidence type="ECO:0000313" key="4">
    <source>
        <dbReference type="EMBL" id="TXL62143.1"/>
    </source>
</evidence>
<dbReference type="SMART" id="SM00244">
    <property type="entry name" value="PHB"/>
    <property type="match status" value="1"/>
</dbReference>
<comment type="similarity">
    <text evidence="1">Belongs to the band 7/mec-2 family.</text>
</comment>
<gene>
    <name evidence="4" type="ORF">FHP06_05395</name>
</gene>
<dbReference type="InterPro" id="IPR001107">
    <property type="entry name" value="Band_7"/>
</dbReference>
<dbReference type="PRINTS" id="PR00721">
    <property type="entry name" value="STOMATIN"/>
</dbReference>
<protein>
    <recommendedName>
        <fullName evidence="3">Band 7 domain-containing protein</fullName>
    </recommendedName>
</protein>
<dbReference type="GO" id="GO:0005886">
    <property type="term" value="C:plasma membrane"/>
    <property type="evidence" value="ECO:0007669"/>
    <property type="project" value="InterPro"/>
</dbReference>
<evidence type="ECO:0000313" key="5">
    <source>
        <dbReference type="Proteomes" id="UP000321571"/>
    </source>
</evidence>
<dbReference type="OrthoDB" id="3285280at2"/>
<keyword evidence="5" id="KW-1185">Reference proteome</keyword>